<proteinExistence type="predicted"/>
<dbReference type="RefSeq" id="WP_281241904.1">
    <property type="nucleotide sequence ID" value="NZ_FNBL01000013.1"/>
</dbReference>
<dbReference type="Proteomes" id="UP000182284">
    <property type="component" value="Unassembled WGS sequence"/>
</dbReference>
<dbReference type="AlphaFoldDB" id="A0A1G7S6A1"/>
<accession>A0A1G7S6A1</accession>
<evidence type="ECO:0000313" key="2">
    <source>
        <dbReference type="Proteomes" id="UP000182284"/>
    </source>
</evidence>
<name>A0A1G7S6A1_9RHOB</name>
<dbReference type="EMBL" id="FNBL01000013">
    <property type="protein sequence ID" value="SDG18523.1"/>
    <property type="molecule type" value="Genomic_DNA"/>
</dbReference>
<reference evidence="1 2" key="1">
    <citation type="submission" date="2016-10" db="EMBL/GenBank/DDBJ databases">
        <authorList>
            <person name="de Groot N.N."/>
        </authorList>
    </citation>
    <scope>NUCLEOTIDE SEQUENCE [LARGE SCALE GENOMIC DNA]</scope>
    <source>
        <strain evidence="1 2">DSM 27375</strain>
    </source>
</reference>
<protein>
    <submittedName>
        <fullName evidence="1">Uncharacterized protein</fullName>
    </submittedName>
</protein>
<evidence type="ECO:0000313" key="1">
    <source>
        <dbReference type="EMBL" id="SDG18523.1"/>
    </source>
</evidence>
<organism evidence="1 2">
    <name type="scientific">Celeribacter baekdonensis</name>
    <dbReference type="NCBI Taxonomy" id="875171"/>
    <lineage>
        <taxon>Bacteria</taxon>
        <taxon>Pseudomonadati</taxon>
        <taxon>Pseudomonadota</taxon>
        <taxon>Alphaproteobacteria</taxon>
        <taxon>Rhodobacterales</taxon>
        <taxon>Roseobacteraceae</taxon>
        <taxon>Celeribacter</taxon>
    </lineage>
</organism>
<gene>
    <name evidence="1" type="ORF">SAMN04488117_11399</name>
</gene>
<sequence>MQLVAPFPAQPFGAVMRALKAVWHTGAAPSWTEYLRETRD</sequence>